<feature type="region of interest" description="Disordered" evidence="4">
    <location>
        <begin position="418"/>
        <end position="468"/>
    </location>
</feature>
<accession>A0AB34IFU1</accession>
<evidence type="ECO:0000256" key="1">
    <source>
        <dbReference type="ARBA" id="ARBA00000707"/>
    </source>
</evidence>
<comment type="function">
    <text evidence="3">Hydrolase that can remove conjugated ubiquitin from proteins and may therefore play an important regulatory role at the level of protein turnover by preventing degradation.</text>
</comment>
<dbReference type="GO" id="GO:0030968">
    <property type="term" value="P:endoplasmic reticulum unfolded protein response"/>
    <property type="evidence" value="ECO:0007669"/>
    <property type="project" value="TreeGrafter"/>
</dbReference>
<feature type="compositionally biased region" description="Low complexity" evidence="4">
    <location>
        <begin position="23"/>
        <end position="36"/>
    </location>
</feature>
<dbReference type="AlphaFoldDB" id="A0AB34IFU1"/>
<dbReference type="GO" id="GO:0005829">
    <property type="term" value="C:cytosol"/>
    <property type="evidence" value="ECO:0007669"/>
    <property type="project" value="TreeGrafter"/>
</dbReference>
<reference evidence="6 7" key="1">
    <citation type="journal article" date="2024" name="Science">
        <title>Giant polyketide synthase enzymes in the biosynthesis of giant marine polyether toxins.</title>
        <authorList>
            <person name="Fallon T.R."/>
            <person name="Shende V.V."/>
            <person name="Wierzbicki I.H."/>
            <person name="Pendleton A.L."/>
            <person name="Watervoot N.F."/>
            <person name="Auber R.P."/>
            <person name="Gonzalez D.J."/>
            <person name="Wisecaver J.H."/>
            <person name="Moore B.S."/>
        </authorList>
    </citation>
    <scope>NUCLEOTIDE SEQUENCE [LARGE SCALE GENOMIC DNA]</scope>
    <source>
        <strain evidence="6 7">12B1</strain>
    </source>
</reference>
<dbReference type="SUPFAM" id="SSF54001">
    <property type="entry name" value="Cysteine proteinases"/>
    <property type="match status" value="1"/>
</dbReference>
<dbReference type="InterPro" id="IPR038765">
    <property type="entry name" value="Papain-like_cys_pep_sf"/>
</dbReference>
<keyword evidence="7" id="KW-1185">Reference proteome</keyword>
<organism evidence="6 7">
    <name type="scientific">Prymnesium parvum</name>
    <name type="common">Toxic golden alga</name>
    <dbReference type="NCBI Taxonomy" id="97485"/>
    <lineage>
        <taxon>Eukaryota</taxon>
        <taxon>Haptista</taxon>
        <taxon>Haptophyta</taxon>
        <taxon>Prymnesiophyceae</taxon>
        <taxon>Prymnesiales</taxon>
        <taxon>Prymnesiaceae</taxon>
        <taxon>Prymnesium</taxon>
    </lineage>
</organism>
<evidence type="ECO:0000259" key="5">
    <source>
        <dbReference type="PROSITE" id="PS50802"/>
    </source>
</evidence>
<dbReference type="GO" id="GO:0036503">
    <property type="term" value="P:ERAD pathway"/>
    <property type="evidence" value="ECO:0007669"/>
    <property type="project" value="TreeGrafter"/>
</dbReference>
<evidence type="ECO:0000256" key="2">
    <source>
        <dbReference type="ARBA" id="ARBA00022801"/>
    </source>
</evidence>
<dbReference type="PANTHER" id="PTHR13312">
    <property type="entry name" value="HIV-INDUCED PROTEIN-7-LIKE PROTEASE"/>
    <property type="match status" value="1"/>
</dbReference>
<protein>
    <recommendedName>
        <fullName evidence="3">Ubiquitin thioesterase OTU</fullName>
        <ecNumber evidence="3">3.4.19.12</ecNumber>
    </recommendedName>
</protein>
<dbReference type="GO" id="GO:0004843">
    <property type="term" value="F:cysteine-type deubiquitinase activity"/>
    <property type="evidence" value="ECO:0007669"/>
    <property type="project" value="UniProtKB-UniRule"/>
</dbReference>
<feature type="compositionally biased region" description="Basic residues" evidence="4">
    <location>
        <begin position="459"/>
        <end position="468"/>
    </location>
</feature>
<dbReference type="Proteomes" id="UP001515480">
    <property type="component" value="Unassembled WGS sequence"/>
</dbReference>
<feature type="compositionally biased region" description="Low complexity" evidence="4">
    <location>
        <begin position="162"/>
        <end position="182"/>
    </location>
</feature>
<comment type="caution">
    <text evidence="6">The sequence shown here is derived from an EMBL/GenBank/DDBJ whole genome shotgun (WGS) entry which is preliminary data.</text>
</comment>
<proteinExistence type="predicted"/>
<feature type="region of interest" description="Disordered" evidence="4">
    <location>
        <begin position="224"/>
        <end position="244"/>
    </location>
</feature>
<feature type="compositionally biased region" description="Basic residues" evidence="4">
    <location>
        <begin position="65"/>
        <end position="77"/>
    </location>
</feature>
<comment type="subcellular location">
    <subcellularLocation>
        <location evidence="3">Cytoplasm</location>
    </subcellularLocation>
</comment>
<evidence type="ECO:0000313" key="7">
    <source>
        <dbReference type="Proteomes" id="UP001515480"/>
    </source>
</evidence>
<evidence type="ECO:0000256" key="4">
    <source>
        <dbReference type="SAM" id="MobiDB-lite"/>
    </source>
</evidence>
<dbReference type="GO" id="GO:0016579">
    <property type="term" value="P:protein deubiquitination"/>
    <property type="evidence" value="ECO:0007669"/>
    <property type="project" value="TreeGrafter"/>
</dbReference>
<keyword evidence="3" id="KW-0645">Protease</keyword>
<gene>
    <name evidence="6" type="ORF">AB1Y20_016255</name>
</gene>
<dbReference type="PANTHER" id="PTHR13312:SF0">
    <property type="entry name" value="UBIQUITIN THIOESTERASE OTU1"/>
    <property type="match status" value="1"/>
</dbReference>
<feature type="domain" description="OTU" evidence="5">
    <location>
        <begin position="256"/>
        <end position="396"/>
    </location>
</feature>
<evidence type="ECO:0000313" key="6">
    <source>
        <dbReference type="EMBL" id="KAL1496293.1"/>
    </source>
</evidence>
<name>A0AB34IFU1_PRYPA</name>
<dbReference type="InterPro" id="IPR003323">
    <property type="entry name" value="OTU_dom"/>
</dbReference>
<feature type="region of interest" description="Disordered" evidence="4">
    <location>
        <begin position="16"/>
        <end position="212"/>
    </location>
</feature>
<feature type="compositionally biased region" description="Gly residues" evidence="4">
    <location>
        <begin position="419"/>
        <end position="458"/>
    </location>
</feature>
<feature type="compositionally biased region" description="Pro residues" evidence="4">
    <location>
        <begin position="37"/>
        <end position="53"/>
    </location>
</feature>
<dbReference type="EMBL" id="JBGBPQ010000029">
    <property type="protein sequence ID" value="KAL1496293.1"/>
    <property type="molecule type" value="Genomic_DNA"/>
</dbReference>
<keyword evidence="3" id="KW-0788">Thiol protease</keyword>
<comment type="catalytic activity">
    <reaction evidence="1 3">
        <text>Thiol-dependent hydrolysis of ester, thioester, amide, peptide and isopeptide bonds formed by the C-terminal Gly of ubiquitin (a 76-residue protein attached to proteins as an intracellular targeting signal).</text>
        <dbReference type="EC" id="3.4.19.12"/>
    </reaction>
</comment>
<keyword evidence="3" id="KW-0963">Cytoplasm</keyword>
<sequence length="468" mass="48105">MEALSSCCSVLRFSIRPKRRPLPLRSPSRLWLSSDSPPQPSHTPSSPSTPPPKRAGALSPPIAKRPSHKRRHARRHEAHLPSPSSSSPPLPSSPLPSSPLPSSPPPSSPLPLPSPPPPPAATPHSSTAASCPSEAHSPPPPNSLVQAVSLPSDAPPYPAAPPASAAALHSQPPPLASGGAPSLAPPAAPSPLNAAPPTSPKRPRPPATRCDRCDGPHASEACPHYKKSRGAHPDAQRGAGASLGSCKGQKVLLRRGRVVGQPGDGSCLFHSMRYGLVQQRGSGVPSAQALRVMLARWVESNGETKLAHTPLSLWVKWDSGLSLRQYSSRMSHSGWGGGIEMAACARVMRVNVWVYERRPHGFERISAFDAAGGAGAEQTVHVLYQGGCHYDALVPDKAEVAAVWAQCYGGRPAAAAAGRGAGGGGGGGGSGGGGGGGFRQGGGGAPPGGARVGWGGGRGKGHRWGWRW</sequence>
<dbReference type="EC" id="3.4.19.12" evidence="3"/>
<dbReference type="GO" id="GO:0005634">
    <property type="term" value="C:nucleus"/>
    <property type="evidence" value="ECO:0007669"/>
    <property type="project" value="TreeGrafter"/>
</dbReference>
<dbReference type="Pfam" id="PF02338">
    <property type="entry name" value="OTU"/>
    <property type="match status" value="1"/>
</dbReference>
<dbReference type="PROSITE" id="PS50802">
    <property type="entry name" value="OTU"/>
    <property type="match status" value="1"/>
</dbReference>
<keyword evidence="3" id="KW-0833">Ubl conjugation pathway</keyword>
<evidence type="ECO:0000256" key="3">
    <source>
        <dbReference type="RuleBase" id="RU367104"/>
    </source>
</evidence>
<dbReference type="CDD" id="cd22744">
    <property type="entry name" value="OTU"/>
    <property type="match status" value="1"/>
</dbReference>
<dbReference type="Gene3D" id="3.90.70.80">
    <property type="match status" value="1"/>
</dbReference>
<keyword evidence="2 3" id="KW-0378">Hydrolase</keyword>
<feature type="compositionally biased region" description="Pro residues" evidence="4">
    <location>
        <begin position="86"/>
        <end position="121"/>
    </location>
</feature>